<reference evidence="1" key="1">
    <citation type="submission" date="2019-08" db="EMBL/GenBank/DDBJ databases">
        <authorList>
            <person name="Kucharzyk K."/>
            <person name="Murdoch R.W."/>
            <person name="Higgins S."/>
            <person name="Loffler F."/>
        </authorList>
    </citation>
    <scope>NUCLEOTIDE SEQUENCE</scope>
</reference>
<accession>A0A645ABA8</accession>
<proteinExistence type="predicted"/>
<comment type="caution">
    <text evidence="1">The sequence shown here is derived from an EMBL/GenBank/DDBJ whole genome shotgun (WGS) entry which is preliminary data.</text>
</comment>
<organism evidence="1">
    <name type="scientific">bioreactor metagenome</name>
    <dbReference type="NCBI Taxonomy" id="1076179"/>
    <lineage>
        <taxon>unclassified sequences</taxon>
        <taxon>metagenomes</taxon>
        <taxon>ecological metagenomes</taxon>
    </lineage>
</organism>
<dbReference type="AlphaFoldDB" id="A0A645ABA8"/>
<protein>
    <submittedName>
        <fullName evidence="1">Uncharacterized protein</fullName>
    </submittedName>
</protein>
<sequence length="133" mass="15107">MLASPPFCAPMNWPKAPFSLTRTRIAVCMRRRTNPPKCFWKSTSLMALATSTRGGRRQRTGCSLLKAAGNGHPTSIRRFARLGIRLEVLTERGLGLRTARPEVRIQYSIPDSPVRSVSVRWMTRRKPRRCCSH</sequence>
<gene>
    <name evidence="1" type="ORF">SDC9_97213</name>
</gene>
<evidence type="ECO:0000313" key="1">
    <source>
        <dbReference type="EMBL" id="MPM50472.1"/>
    </source>
</evidence>
<name>A0A645ABA8_9ZZZZ</name>
<dbReference type="EMBL" id="VSSQ01012985">
    <property type="protein sequence ID" value="MPM50472.1"/>
    <property type="molecule type" value="Genomic_DNA"/>
</dbReference>